<protein>
    <submittedName>
        <fullName evidence="2">Glycosyltransferase involved in cell wall bisynthesis</fullName>
    </submittedName>
</protein>
<dbReference type="PANTHER" id="PTHR22916:SF67">
    <property type="entry name" value="COLANIC ACID BIOSYNTHESIS GLYCOSYL TRANSFERASE WCAE-RELATED"/>
    <property type="match status" value="1"/>
</dbReference>
<dbReference type="RefSeq" id="WP_091205737.1">
    <property type="nucleotide sequence ID" value="NZ_FONQ01000010.1"/>
</dbReference>
<dbReference type="AlphaFoldDB" id="A0A1I2GFY7"/>
<keyword evidence="2" id="KW-0808">Transferase</keyword>
<dbReference type="InterPro" id="IPR029044">
    <property type="entry name" value="Nucleotide-diphossugar_trans"/>
</dbReference>
<evidence type="ECO:0000259" key="1">
    <source>
        <dbReference type="Pfam" id="PF00535"/>
    </source>
</evidence>
<gene>
    <name evidence="2" type="ORF">SAMN04488131_11017</name>
</gene>
<dbReference type="STRING" id="935223.SAMN04488131_11017"/>
<dbReference type="EMBL" id="FONQ01000010">
    <property type="protein sequence ID" value="SFF15561.1"/>
    <property type="molecule type" value="Genomic_DNA"/>
</dbReference>
<dbReference type="InterPro" id="IPR001173">
    <property type="entry name" value="Glyco_trans_2-like"/>
</dbReference>
<keyword evidence="3" id="KW-1185">Reference proteome</keyword>
<evidence type="ECO:0000313" key="3">
    <source>
        <dbReference type="Proteomes" id="UP000198596"/>
    </source>
</evidence>
<dbReference type="Pfam" id="PF00535">
    <property type="entry name" value="Glycos_transf_2"/>
    <property type="match status" value="1"/>
</dbReference>
<name>A0A1I2GFY7_9FLAO</name>
<reference evidence="3" key="1">
    <citation type="submission" date="2016-10" db="EMBL/GenBank/DDBJ databases">
        <authorList>
            <person name="Varghese N."/>
            <person name="Submissions S."/>
        </authorList>
    </citation>
    <scope>NUCLEOTIDE SEQUENCE [LARGE SCALE GENOMIC DNA]</scope>
    <source>
        <strain evidence="3">CGMCC 1.9227</strain>
    </source>
</reference>
<dbReference type="CDD" id="cd06433">
    <property type="entry name" value="GT_2_WfgS_like"/>
    <property type="match status" value="1"/>
</dbReference>
<evidence type="ECO:0000313" key="2">
    <source>
        <dbReference type="EMBL" id="SFF15561.1"/>
    </source>
</evidence>
<dbReference type="OrthoDB" id="9788101at2"/>
<sequence length="260" mass="29928">MNKKLSIITINYNNLLGLQKTVESVTCQIWQEFEYIVIDGGSTDGSATYLESQTDKITHWVSEPDKGIYNAMNKGIAKASGEYLLFLNSGDHFINSLSLQKVQKHLINDGVIYFNIDVIDNGSSYVLENPTVMSFSYLHNNLPCHQCTFIHQSVFKRVGYYDESLKIVADWKLLIQAILKHNVAYRKVDAVFSTFYKDGISSLPENQSIIEAERARVLQEEFPVLMNDLNEYFVLERIIRNIRKSRKINWLIKLGLLDKF</sequence>
<dbReference type="GO" id="GO:0016758">
    <property type="term" value="F:hexosyltransferase activity"/>
    <property type="evidence" value="ECO:0007669"/>
    <property type="project" value="UniProtKB-ARBA"/>
</dbReference>
<dbReference type="SUPFAM" id="SSF53448">
    <property type="entry name" value="Nucleotide-diphospho-sugar transferases"/>
    <property type="match status" value="1"/>
</dbReference>
<organism evidence="2 3">
    <name type="scientific">Flavobacterium xueshanense</name>
    <dbReference type="NCBI Taxonomy" id="935223"/>
    <lineage>
        <taxon>Bacteria</taxon>
        <taxon>Pseudomonadati</taxon>
        <taxon>Bacteroidota</taxon>
        <taxon>Flavobacteriia</taxon>
        <taxon>Flavobacteriales</taxon>
        <taxon>Flavobacteriaceae</taxon>
        <taxon>Flavobacterium</taxon>
    </lineage>
</organism>
<feature type="domain" description="Glycosyltransferase 2-like" evidence="1">
    <location>
        <begin position="6"/>
        <end position="124"/>
    </location>
</feature>
<proteinExistence type="predicted"/>
<dbReference type="Proteomes" id="UP000198596">
    <property type="component" value="Unassembled WGS sequence"/>
</dbReference>
<accession>A0A1I2GFY7</accession>
<dbReference type="PANTHER" id="PTHR22916">
    <property type="entry name" value="GLYCOSYLTRANSFERASE"/>
    <property type="match status" value="1"/>
</dbReference>
<dbReference type="Gene3D" id="3.90.550.10">
    <property type="entry name" value="Spore Coat Polysaccharide Biosynthesis Protein SpsA, Chain A"/>
    <property type="match status" value="1"/>
</dbReference>